<dbReference type="GO" id="GO:0005634">
    <property type="term" value="C:nucleus"/>
    <property type="evidence" value="ECO:0007669"/>
    <property type="project" value="UniProtKB-SubCell"/>
</dbReference>
<sequence>MLAAMNPSDLESGRLPGTQAGLACERCRRRKIKCDRVLPSCRTCLNTSTQCSYPSIARKPGPKPGAPQRRRSRTNSAPFRRNVVPSNTALPDDDALHEDHDVTLLSTPASRLNAPREISPVRGLALSHLVHPSHEPVQNSVTEPSSENENGELRNDHVIDEVCKSLDISAEMYRYLSQSYLENMTAFSLFHRPTFERKLLAITSSLQLQALVAAICSFSARFHDAPPGNLATLNVPSHLHFRTIAAQAVEDALKQCSDDTPPLCLLQALILVTFDELICGARGRAWRSVGLCVRLAYELQLHLVDKGLPNTTALDHPINPVAEEKRRAWWAIWEFDVFASTIRRLPTAIDWTLNATWLPIDDEAWFANDYAKSCYLDPEPNSAWKSLQNSGNQSPKAWFIAVNALMRCAHVLSYPQAYQNSMQGQRLGVAESVQSYLEVLSNALYCLSAALPPRLSYQGEYLSFSKDSGRESLHQDSAKYSIHVMTQTSRFMINHRQVFDSTSRQLDLVNSASNQYTPAVNQSAWHHYLAAASEIVTLARSCSPRHVNYVNPFLASTVWIAAAAQIVSKHTGPHLIDRRVAESNFDLLQTNLNAFVSTWGTPNALQQTLATLEGRLGSFGERTSNPGQRQSRTAEQGSYSVDAGTVGLMNDQTTRNGDNINISNQPSQLAGASTNDWSFQQALDMTGPEFGLEFGPALGLDLWGWGSDELLTYNGMNELSNY</sequence>
<keyword evidence="2" id="KW-0479">Metal-binding</keyword>
<dbReference type="Pfam" id="PF00172">
    <property type="entry name" value="Zn_clus"/>
    <property type="match status" value="1"/>
</dbReference>
<comment type="subcellular location">
    <subcellularLocation>
        <location evidence="1">Nucleus</location>
    </subcellularLocation>
</comment>
<dbReference type="SMART" id="SM00906">
    <property type="entry name" value="Fungal_trans"/>
    <property type="match status" value="1"/>
</dbReference>
<dbReference type="EMBL" id="KZ613940">
    <property type="protein sequence ID" value="PMD45765.1"/>
    <property type="molecule type" value="Genomic_DNA"/>
</dbReference>
<accession>A0A2J6S4S4</accession>
<dbReference type="CDD" id="cd00067">
    <property type="entry name" value="GAL4"/>
    <property type="match status" value="1"/>
</dbReference>
<keyword evidence="4" id="KW-0804">Transcription</keyword>
<dbReference type="GO" id="GO:0000981">
    <property type="term" value="F:DNA-binding transcription factor activity, RNA polymerase II-specific"/>
    <property type="evidence" value="ECO:0007669"/>
    <property type="project" value="InterPro"/>
</dbReference>
<dbReference type="SMART" id="SM00066">
    <property type="entry name" value="GAL4"/>
    <property type="match status" value="1"/>
</dbReference>
<evidence type="ECO:0000313" key="8">
    <source>
        <dbReference type="EMBL" id="PMD45765.1"/>
    </source>
</evidence>
<name>A0A2J6S4S4_HYAVF</name>
<dbReference type="InterPro" id="IPR050815">
    <property type="entry name" value="TF_fung"/>
</dbReference>
<dbReference type="InterPro" id="IPR007219">
    <property type="entry name" value="XnlR_reg_dom"/>
</dbReference>
<protein>
    <recommendedName>
        <fullName evidence="7">Zn(2)-C6 fungal-type domain-containing protein</fullName>
    </recommendedName>
</protein>
<evidence type="ECO:0000256" key="6">
    <source>
        <dbReference type="SAM" id="MobiDB-lite"/>
    </source>
</evidence>
<dbReference type="InterPro" id="IPR001138">
    <property type="entry name" value="Zn2Cys6_DnaBD"/>
</dbReference>
<evidence type="ECO:0000259" key="7">
    <source>
        <dbReference type="PROSITE" id="PS50048"/>
    </source>
</evidence>
<dbReference type="STRING" id="1149755.A0A2J6S4S4"/>
<feature type="region of interest" description="Disordered" evidence="6">
    <location>
        <begin position="52"/>
        <end position="94"/>
    </location>
</feature>
<dbReference type="Pfam" id="PF04082">
    <property type="entry name" value="Fungal_trans"/>
    <property type="match status" value="1"/>
</dbReference>
<dbReference type="AlphaFoldDB" id="A0A2J6S4S4"/>
<dbReference type="GO" id="GO:0003677">
    <property type="term" value="F:DNA binding"/>
    <property type="evidence" value="ECO:0007669"/>
    <property type="project" value="InterPro"/>
</dbReference>
<gene>
    <name evidence="8" type="ORF">L207DRAFT_259755</name>
</gene>
<dbReference type="PROSITE" id="PS50048">
    <property type="entry name" value="ZN2_CY6_FUNGAL_2"/>
    <property type="match status" value="1"/>
</dbReference>
<evidence type="ECO:0000256" key="1">
    <source>
        <dbReference type="ARBA" id="ARBA00004123"/>
    </source>
</evidence>
<reference evidence="8 9" key="1">
    <citation type="submission" date="2016-04" db="EMBL/GenBank/DDBJ databases">
        <title>A degradative enzymes factory behind the ericoid mycorrhizal symbiosis.</title>
        <authorList>
            <consortium name="DOE Joint Genome Institute"/>
            <person name="Martino E."/>
            <person name="Morin E."/>
            <person name="Grelet G."/>
            <person name="Kuo A."/>
            <person name="Kohler A."/>
            <person name="Daghino S."/>
            <person name="Barry K."/>
            <person name="Choi C."/>
            <person name="Cichocki N."/>
            <person name="Clum A."/>
            <person name="Copeland A."/>
            <person name="Hainaut M."/>
            <person name="Haridas S."/>
            <person name="Labutti K."/>
            <person name="Lindquist E."/>
            <person name="Lipzen A."/>
            <person name="Khouja H.-R."/>
            <person name="Murat C."/>
            <person name="Ohm R."/>
            <person name="Olson A."/>
            <person name="Spatafora J."/>
            <person name="Veneault-Fourrey C."/>
            <person name="Henrissat B."/>
            <person name="Grigoriev I."/>
            <person name="Martin F."/>
            <person name="Perotto S."/>
        </authorList>
    </citation>
    <scope>NUCLEOTIDE SEQUENCE [LARGE SCALE GENOMIC DNA]</scope>
    <source>
        <strain evidence="8 9">F</strain>
    </source>
</reference>
<dbReference type="Proteomes" id="UP000235786">
    <property type="component" value="Unassembled WGS sequence"/>
</dbReference>
<dbReference type="CDD" id="cd12148">
    <property type="entry name" value="fungal_TF_MHR"/>
    <property type="match status" value="1"/>
</dbReference>
<dbReference type="PANTHER" id="PTHR47338:SF10">
    <property type="entry name" value="TRANSCRIPTION FACTOR DOMAIN-CONTAINING PROTEIN-RELATED"/>
    <property type="match status" value="1"/>
</dbReference>
<proteinExistence type="predicted"/>
<dbReference type="GO" id="GO:0008270">
    <property type="term" value="F:zinc ion binding"/>
    <property type="evidence" value="ECO:0007669"/>
    <property type="project" value="InterPro"/>
</dbReference>
<evidence type="ECO:0000256" key="4">
    <source>
        <dbReference type="ARBA" id="ARBA00023163"/>
    </source>
</evidence>
<dbReference type="GO" id="GO:0006351">
    <property type="term" value="P:DNA-templated transcription"/>
    <property type="evidence" value="ECO:0007669"/>
    <property type="project" value="InterPro"/>
</dbReference>
<dbReference type="SUPFAM" id="SSF57701">
    <property type="entry name" value="Zn2/Cys6 DNA-binding domain"/>
    <property type="match status" value="1"/>
</dbReference>
<evidence type="ECO:0000256" key="5">
    <source>
        <dbReference type="ARBA" id="ARBA00023242"/>
    </source>
</evidence>
<feature type="region of interest" description="Disordered" evidence="6">
    <location>
        <begin position="651"/>
        <end position="671"/>
    </location>
</feature>
<dbReference type="PROSITE" id="PS00463">
    <property type="entry name" value="ZN2_CY6_FUNGAL_1"/>
    <property type="match status" value="1"/>
</dbReference>
<evidence type="ECO:0000256" key="2">
    <source>
        <dbReference type="ARBA" id="ARBA00022723"/>
    </source>
</evidence>
<evidence type="ECO:0000313" key="9">
    <source>
        <dbReference type="Proteomes" id="UP000235786"/>
    </source>
</evidence>
<feature type="domain" description="Zn(2)-C6 fungal-type" evidence="7">
    <location>
        <begin position="23"/>
        <end position="53"/>
    </location>
</feature>
<organism evidence="8 9">
    <name type="scientific">Hyaloscypha variabilis (strain UAMH 11265 / GT02V1 / F)</name>
    <name type="common">Meliniomyces variabilis</name>
    <dbReference type="NCBI Taxonomy" id="1149755"/>
    <lineage>
        <taxon>Eukaryota</taxon>
        <taxon>Fungi</taxon>
        <taxon>Dikarya</taxon>
        <taxon>Ascomycota</taxon>
        <taxon>Pezizomycotina</taxon>
        <taxon>Leotiomycetes</taxon>
        <taxon>Helotiales</taxon>
        <taxon>Hyaloscyphaceae</taxon>
        <taxon>Hyaloscypha</taxon>
        <taxon>Hyaloscypha variabilis</taxon>
    </lineage>
</organism>
<evidence type="ECO:0000256" key="3">
    <source>
        <dbReference type="ARBA" id="ARBA00023015"/>
    </source>
</evidence>
<dbReference type="InterPro" id="IPR036864">
    <property type="entry name" value="Zn2-C6_fun-type_DNA-bd_sf"/>
</dbReference>
<dbReference type="PANTHER" id="PTHR47338">
    <property type="entry name" value="ZN(II)2CYS6 TRANSCRIPTION FACTOR (EUROFUNG)-RELATED"/>
    <property type="match status" value="1"/>
</dbReference>
<feature type="compositionally biased region" description="Polar residues" evidence="6">
    <location>
        <begin position="621"/>
        <end position="638"/>
    </location>
</feature>
<dbReference type="OrthoDB" id="3862662at2759"/>
<keyword evidence="3" id="KW-0805">Transcription regulation</keyword>
<keyword evidence="9" id="KW-1185">Reference proteome</keyword>
<dbReference type="Gene3D" id="4.10.240.10">
    <property type="entry name" value="Zn(2)-C6 fungal-type DNA-binding domain"/>
    <property type="match status" value="1"/>
</dbReference>
<feature type="region of interest" description="Disordered" evidence="6">
    <location>
        <begin position="617"/>
        <end position="638"/>
    </location>
</feature>
<keyword evidence="5" id="KW-0539">Nucleus</keyword>